<keyword evidence="3 12" id="KW-0547">Nucleotide-binding</keyword>
<reference evidence="17" key="1">
    <citation type="journal article" date="2021" name="mSystems">
        <title>Bacteria and Archaea Synergistically Convert Glycine Betaine to Biogenic Methane in the Formosa Cold Seep of the South China Sea.</title>
        <authorList>
            <person name="Li L."/>
            <person name="Zhang W."/>
            <person name="Zhang S."/>
            <person name="Song L."/>
            <person name="Sun Q."/>
            <person name="Zhang H."/>
            <person name="Xiang H."/>
            <person name="Dong X."/>
        </authorList>
    </citation>
    <scope>NUCLEOTIDE SEQUENCE</scope>
    <source>
        <strain evidence="17">ZWT</strain>
    </source>
</reference>
<protein>
    <recommendedName>
        <fullName evidence="10">ATP-dependent RNA helicase CshA</fullName>
        <ecNumber evidence="1">3.6.4.13</ecNumber>
    </recommendedName>
</protein>
<dbReference type="InterPro" id="IPR050547">
    <property type="entry name" value="DEAD_box_RNA_helicases"/>
</dbReference>
<evidence type="ECO:0000256" key="10">
    <source>
        <dbReference type="ARBA" id="ARBA00067932"/>
    </source>
</evidence>
<comment type="similarity">
    <text evidence="8 12">Belongs to the DEAD box helicase family.</text>
</comment>
<comment type="caution">
    <text evidence="17">The sequence shown here is derived from an EMBL/GenBank/DDBJ whole genome shotgun (WGS) entry which is preliminary data.</text>
</comment>
<dbReference type="InterPro" id="IPR014001">
    <property type="entry name" value="Helicase_ATP-bd"/>
</dbReference>
<evidence type="ECO:0000313" key="18">
    <source>
        <dbReference type="Proteomes" id="UP001056429"/>
    </source>
</evidence>
<dbReference type="GO" id="GO:0005840">
    <property type="term" value="C:ribosome"/>
    <property type="evidence" value="ECO:0007669"/>
    <property type="project" value="TreeGrafter"/>
</dbReference>
<evidence type="ECO:0000256" key="5">
    <source>
        <dbReference type="ARBA" id="ARBA00022806"/>
    </source>
</evidence>
<keyword evidence="2" id="KW-0963">Cytoplasm</keyword>
<dbReference type="Gene3D" id="3.30.70.330">
    <property type="match status" value="1"/>
</dbReference>
<dbReference type="PANTHER" id="PTHR47963:SF8">
    <property type="entry name" value="ATP-DEPENDENT RNA HELICASE DEAD"/>
    <property type="match status" value="1"/>
</dbReference>
<evidence type="ECO:0000256" key="2">
    <source>
        <dbReference type="ARBA" id="ARBA00022490"/>
    </source>
</evidence>
<evidence type="ECO:0000256" key="3">
    <source>
        <dbReference type="ARBA" id="ARBA00022741"/>
    </source>
</evidence>
<keyword evidence="4 12" id="KW-0378">Hydrolase</keyword>
<evidence type="ECO:0000259" key="16">
    <source>
        <dbReference type="PROSITE" id="PS51195"/>
    </source>
</evidence>
<dbReference type="SUPFAM" id="SSF52540">
    <property type="entry name" value="P-loop containing nucleoside triphosphate hydrolases"/>
    <property type="match status" value="1"/>
</dbReference>
<feature type="domain" description="Helicase C-terminal" evidence="15">
    <location>
        <begin position="218"/>
        <end position="379"/>
    </location>
</feature>
<dbReference type="PROSITE" id="PS51195">
    <property type="entry name" value="Q_MOTIF"/>
    <property type="match status" value="1"/>
</dbReference>
<dbReference type="InterPro" id="IPR000629">
    <property type="entry name" value="RNA-helicase_DEAD-box_CS"/>
</dbReference>
<dbReference type="FunFam" id="3.40.50.300:FF:000108">
    <property type="entry name" value="ATP-dependent RNA helicase RhlE"/>
    <property type="match status" value="1"/>
</dbReference>
<evidence type="ECO:0000256" key="4">
    <source>
        <dbReference type="ARBA" id="ARBA00022801"/>
    </source>
</evidence>
<feature type="compositionally biased region" description="Low complexity" evidence="13">
    <location>
        <begin position="532"/>
        <end position="548"/>
    </location>
</feature>
<dbReference type="GO" id="GO:0033592">
    <property type="term" value="F:RNA strand annealing activity"/>
    <property type="evidence" value="ECO:0007669"/>
    <property type="project" value="TreeGrafter"/>
</dbReference>
<dbReference type="InterPro" id="IPR001650">
    <property type="entry name" value="Helicase_C-like"/>
</dbReference>
<proteinExistence type="inferred from homology"/>
<evidence type="ECO:0000313" key="17">
    <source>
        <dbReference type="EMBL" id="MCM1991492.1"/>
    </source>
</evidence>
<dbReference type="GO" id="GO:0005829">
    <property type="term" value="C:cytosol"/>
    <property type="evidence" value="ECO:0007669"/>
    <property type="project" value="TreeGrafter"/>
</dbReference>
<dbReference type="CDD" id="cd18787">
    <property type="entry name" value="SF2_C_DEAD"/>
    <property type="match status" value="1"/>
</dbReference>
<feature type="domain" description="DEAD-box RNA helicase Q" evidence="16">
    <location>
        <begin position="4"/>
        <end position="32"/>
    </location>
</feature>
<feature type="region of interest" description="Disordered" evidence="13">
    <location>
        <begin position="524"/>
        <end position="558"/>
    </location>
</feature>
<keyword evidence="6 12" id="KW-0067">ATP-binding</keyword>
<dbReference type="Pfam" id="PF25399">
    <property type="entry name" value="DeaD_dimer"/>
    <property type="match status" value="1"/>
</dbReference>
<dbReference type="Pfam" id="PF03880">
    <property type="entry name" value="DbpA"/>
    <property type="match status" value="1"/>
</dbReference>
<dbReference type="GO" id="GO:0009409">
    <property type="term" value="P:response to cold"/>
    <property type="evidence" value="ECO:0007669"/>
    <property type="project" value="TreeGrafter"/>
</dbReference>
<dbReference type="InterPro" id="IPR057325">
    <property type="entry name" value="DeaD_dimer"/>
</dbReference>
<evidence type="ECO:0000256" key="13">
    <source>
        <dbReference type="SAM" id="MobiDB-lite"/>
    </source>
</evidence>
<evidence type="ECO:0000256" key="11">
    <source>
        <dbReference type="PROSITE-ProRule" id="PRU00552"/>
    </source>
</evidence>
<organism evidence="17 18">
    <name type="scientific">Oceanirhabdus seepicola</name>
    <dbReference type="NCBI Taxonomy" id="2828781"/>
    <lineage>
        <taxon>Bacteria</taxon>
        <taxon>Bacillati</taxon>
        <taxon>Bacillota</taxon>
        <taxon>Clostridia</taxon>
        <taxon>Eubacteriales</taxon>
        <taxon>Clostridiaceae</taxon>
        <taxon>Oceanirhabdus</taxon>
    </lineage>
</organism>
<dbReference type="EMBL" id="JAGSOJ010000004">
    <property type="protein sequence ID" value="MCM1991492.1"/>
    <property type="molecule type" value="Genomic_DNA"/>
</dbReference>
<feature type="domain" description="Helicase ATP-binding" evidence="14">
    <location>
        <begin position="35"/>
        <end position="207"/>
    </location>
</feature>
<dbReference type="InterPro" id="IPR044742">
    <property type="entry name" value="DEAD/DEAH_RhlB"/>
</dbReference>
<keyword evidence="5 12" id="KW-0347">Helicase</keyword>
<sequence>MNELLFENLNCSEEILKAVKDLGFEKATPIQSQTIPLILEGKDVVGQAQTGTGKTAAFGIPALDLVSVEKNKPQALILCPTRELALQVSEELYKIGKYKRGLKIQSVFGGQSIDRQISALRKGVHMIVGTPGRVMDHIRRRTLKLDDLKMLILDEADEMLNMGFREDIEEIMSFIETEERQTLLFSATMPRPILNIINKYQKNPEIIKITRTKLSTPNISQKYVEVRESEKFEALSRLIDIRVPKLSIVFCNTKRKVDEVTAQLQTRGYSADKIHGDMKQTLRLSVINKFKEGTVKILVATDVAARGLDIDDVDYVFNYDVPEHEEYYVHRIGRTGRAGREGTAYSFVTARTFFRLRDIMKYTKNTVEKDSVPTVKDIEEKKTAAFVDELKSIIDAGKIGKYVNMVEKFQEEGLDPVQIAAALLKKELHMPELKDIKGVKPVKYGDTGASSGMVRMFLNIGKKHRVRPGDIVGSITDNSSISGSLIGDIDILEAFSFVEIPEQHAHAVLLSMKNNKIKGINVVMEPAKGKTSRSNRSSRPSNNRGPRGPRAPRTERLN</sequence>
<evidence type="ECO:0000256" key="12">
    <source>
        <dbReference type="RuleBase" id="RU000492"/>
    </source>
</evidence>
<dbReference type="GO" id="GO:0005524">
    <property type="term" value="F:ATP binding"/>
    <property type="evidence" value="ECO:0007669"/>
    <property type="project" value="UniProtKB-KW"/>
</dbReference>
<evidence type="ECO:0000259" key="14">
    <source>
        <dbReference type="PROSITE" id="PS51192"/>
    </source>
</evidence>
<dbReference type="CDD" id="cd12252">
    <property type="entry name" value="RRM_DbpA"/>
    <property type="match status" value="1"/>
</dbReference>
<gene>
    <name evidence="17" type="ORF">KDK92_17290</name>
</gene>
<dbReference type="InterPro" id="IPR027417">
    <property type="entry name" value="P-loop_NTPase"/>
</dbReference>
<evidence type="ECO:0000256" key="8">
    <source>
        <dbReference type="ARBA" id="ARBA00038437"/>
    </source>
</evidence>
<dbReference type="InterPro" id="IPR012677">
    <property type="entry name" value="Nucleotide-bd_a/b_plait_sf"/>
</dbReference>
<dbReference type="Gene3D" id="3.40.50.300">
    <property type="entry name" value="P-loop containing nucleotide triphosphate hydrolases"/>
    <property type="match status" value="2"/>
</dbReference>
<dbReference type="InterPro" id="IPR011545">
    <property type="entry name" value="DEAD/DEAH_box_helicase_dom"/>
</dbReference>
<dbReference type="Pfam" id="PF00270">
    <property type="entry name" value="DEAD"/>
    <property type="match status" value="1"/>
</dbReference>
<dbReference type="InterPro" id="IPR005580">
    <property type="entry name" value="DbpA/CsdA_RNA-bd_dom"/>
</dbReference>
<dbReference type="SMART" id="SM00490">
    <property type="entry name" value="HELICc"/>
    <property type="match status" value="1"/>
</dbReference>
<reference evidence="17" key="2">
    <citation type="submission" date="2021-04" db="EMBL/GenBank/DDBJ databases">
        <authorList>
            <person name="Dong X."/>
        </authorList>
    </citation>
    <scope>NUCLEOTIDE SEQUENCE</scope>
    <source>
        <strain evidence="17">ZWT</strain>
    </source>
</reference>
<dbReference type="CDD" id="cd00268">
    <property type="entry name" value="DEADc"/>
    <property type="match status" value="1"/>
</dbReference>
<dbReference type="Proteomes" id="UP001056429">
    <property type="component" value="Unassembled WGS sequence"/>
</dbReference>
<dbReference type="AlphaFoldDB" id="A0A9J6P5F6"/>
<keyword evidence="18" id="KW-1185">Reference proteome</keyword>
<evidence type="ECO:0000256" key="7">
    <source>
        <dbReference type="ARBA" id="ARBA00023016"/>
    </source>
</evidence>
<evidence type="ECO:0000259" key="15">
    <source>
        <dbReference type="PROSITE" id="PS51194"/>
    </source>
</evidence>
<keyword evidence="7" id="KW-0346">Stress response</keyword>
<dbReference type="RefSeq" id="WP_250861164.1">
    <property type="nucleotide sequence ID" value="NZ_JAGSOJ010000004.1"/>
</dbReference>
<dbReference type="GO" id="GO:0016787">
    <property type="term" value="F:hydrolase activity"/>
    <property type="evidence" value="ECO:0007669"/>
    <property type="project" value="UniProtKB-KW"/>
</dbReference>
<dbReference type="GO" id="GO:0003724">
    <property type="term" value="F:RNA helicase activity"/>
    <property type="evidence" value="ECO:0007669"/>
    <property type="project" value="UniProtKB-EC"/>
</dbReference>
<evidence type="ECO:0000256" key="6">
    <source>
        <dbReference type="ARBA" id="ARBA00022840"/>
    </source>
</evidence>
<name>A0A9J6P5F6_9CLOT</name>
<dbReference type="SMART" id="SM00487">
    <property type="entry name" value="DEXDc"/>
    <property type="match status" value="1"/>
</dbReference>
<dbReference type="PROSITE" id="PS51192">
    <property type="entry name" value="HELICASE_ATP_BIND_1"/>
    <property type="match status" value="1"/>
</dbReference>
<comment type="catalytic activity">
    <reaction evidence="9">
        <text>ATP + H2O = ADP + phosphate + H(+)</text>
        <dbReference type="Rhea" id="RHEA:13065"/>
        <dbReference type="ChEBI" id="CHEBI:15377"/>
        <dbReference type="ChEBI" id="CHEBI:15378"/>
        <dbReference type="ChEBI" id="CHEBI:30616"/>
        <dbReference type="ChEBI" id="CHEBI:43474"/>
        <dbReference type="ChEBI" id="CHEBI:456216"/>
        <dbReference type="EC" id="3.6.4.13"/>
    </reaction>
</comment>
<dbReference type="Pfam" id="PF00271">
    <property type="entry name" value="Helicase_C"/>
    <property type="match status" value="1"/>
</dbReference>
<dbReference type="PROSITE" id="PS51194">
    <property type="entry name" value="HELICASE_CTER"/>
    <property type="match status" value="1"/>
</dbReference>
<dbReference type="EC" id="3.6.4.13" evidence="1"/>
<feature type="short sequence motif" description="Q motif" evidence="11">
    <location>
        <begin position="4"/>
        <end position="32"/>
    </location>
</feature>
<accession>A0A9J6P5F6</accession>
<evidence type="ECO:0000256" key="1">
    <source>
        <dbReference type="ARBA" id="ARBA00012552"/>
    </source>
</evidence>
<dbReference type="PROSITE" id="PS00039">
    <property type="entry name" value="DEAD_ATP_HELICASE"/>
    <property type="match status" value="1"/>
</dbReference>
<evidence type="ECO:0000256" key="9">
    <source>
        <dbReference type="ARBA" id="ARBA00047984"/>
    </source>
</evidence>
<dbReference type="InterPro" id="IPR014014">
    <property type="entry name" value="RNA_helicase_DEAD_Q_motif"/>
</dbReference>
<dbReference type="PANTHER" id="PTHR47963">
    <property type="entry name" value="DEAD-BOX ATP-DEPENDENT RNA HELICASE 47, MITOCHONDRIAL"/>
    <property type="match status" value="1"/>
</dbReference>